<protein>
    <recommendedName>
        <fullName evidence="2">Nucleolus and neural progenitor protein-like N-terminal domain-containing protein</fullName>
    </recommendedName>
</protein>
<sequence length="303" mass="33999">MAADYLPRASVEAVHYAAIDNELKSLKLLSRRIQSAIAAHLVELQILHRLFYKNKNQHRGALFWRNISEVRRYAEKLQDLDVLNAINAFRNAFHGEDSSFTGKGPWTHVPSDKMMLDFEKYCDIVSRLSEKTSTICLNAYRMFHRSMQSGAFLQVLLMFIAMASRMRLISAELVEISTSVKSCITRLRGVAVVTESVKEVKDTGENCPPGIAVADDLDVTEVVVDPTEVLNFGAEIYGTVPKPPILATTKVVEASTITSVLSESKRKKLQRRSESQGDNATPVPPRKRKRKVAKNEIDDIFGF</sequence>
<dbReference type="EMBL" id="JAACJJ010000001">
    <property type="protein sequence ID" value="KAF5330901.1"/>
    <property type="molecule type" value="Genomic_DNA"/>
</dbReference>
<proteinExistence type="predicted"/>
<organism evidence="3 4">
    <name type="scientific">Psilocybe cf. subviscida</name>
    <dbReference type="NCBI Taxonomy" id="2480587"/>
    <lineage>
        <taxon>Eukaryota</taxon>
        <taxon>Fungi</taxon>
        <taxon>Dikarya</taxon>
        <taxon>Basidiomycota</taxon>
        <taxon>Agaricomycotina</taxon>
        <taxon>Agaricomycetes</taxon>
        <taxon>Agaricomycetidae</taxon>
        <taxon>Agaricales</taxon>
        <taxon>Agaricineae</taxon>
        <taxon>Strophariaceae</taxon>
        <taxon>Psilocybe</taxon>
    </lineage>
</organism>
<gene>
    <name evidence="3" type="ORF">D9619_005553</name>
</gene>
<dbReference type="OrthoDB" id="114080at2759"/>
<dbReference type="Proteomes" id="UP000567179">
    <property type="component" value="Unassembled WGS sequence"/>
</dbReference>
<reference evidence="3 4" key="1">
    <citation type="journal article" date="2020" name="ISME J.">
        <title>Uncovering the hidden diversity of litter-decomposition mechanisms in mushroom-forming fungi.</title>
        <authorList>
            <person name="Floudas D."/>
            <person name="Bentzer J."/>
            <person name="Ahren D."/>
            <person name="Johansson T."/>
            <person name="Persson P."/>
            <person name="Tunlid A."/>
        </authorList>
    </citation>
    <scope>NUCLEOTIDE SEQUENCE [LARGE SCALE GENOMIC DNA]</scope>
    <source>
        <strain evidence="3 4">CBS 101986</strain>
    </source>
</reference>
<dbReference type="AlphaFoldDB" id="A0A8H5BXN3"/>
<dbReference type="PANTHER" id="PTHR37792">
    <property type="entry name" value="RIBONUCLEASE MRP PROTEIN SUBUNIT RMP1"/>
    <property type="match status" value="1"/>
</dbReference>
<comment type="caution">
    <text evidence="3">The sequence shown here is derived from an EMBL/GenBank/DDBJ whole genome shotgun (WGS) entry which is preliminary data.</text>
</comment>
<name>A0A8H5BXN3_9AGAR</name>
<dbReference type="InterPro" id="IPR047205">
    <property type="entry name" value="RMP1"/>
</dbReference>
<dbReference type="GO" id="GO:0042134">
    <property type="term" value="F:rRNA primary transcript binding"/>
    <property type="evidence" value="ECO:0007669"/>
    <property type="project" value="InterPro"/>
</dbReference>
<dbReference type="Pfam" id="PF14780">
    <property type="entry name" value="NEPRO_N"/>
    <property type="match status" value="1"/>
</dbReference>
<dbReference type="GO" id="GO:0000466">
    <property type="term" value="P:maturation of 5.8S rRNA from tricistronic rRNA transcript (SSU-rRNA, 5.8S rRNA, LSU-rRNA)"/>
    <property type="evidence" value="ECO:0007669"/>
    <property type="project" value="TreeGrafter"/>
</dbReference>
<evidence type="ECO:0000313" key="4">
    <source>
        <dbReference type="Proteomes" id="UP000567179"/>
    </source>
</evidence>
<feature type="domain" description="Nucleolus and neural progenitor protein-like N-terminal" evidence="2">
    <location>
        <begin position="32"/>
        <end position="175"/>
    </location>
</feature>
<evidence type="ECO:0000313" key="3">
    <source>
        <dbReference type="EMBL" id="KAF5330901.1"/>
    </source>
</evidence>
<evidence type="ECO:0000259" key="2">
    <source>
        <dbReference type="Pfam" id="PF14780"/>
    </source>
</evidence>
<evidence type="ECO:0000256" key="1">
    <source>
        <dbReference type="SAM" id="MobiDB-lite"/>
    </source>
</evidence>
<dbReference type="PANTHER" id="PTHR37792:SF1">
    <property type="entry name" value="RIBONUCLEASE MRP PROTEIN SUBUNIT RMP1"/>
    <property type="match status" value="1"/>
</dbReference>
<feature type="region of interest" description="Disordered" evidence="1">
    <location>
        <begin position="263"/>
        <end position="303"/>
    </location>
</feature>
<dbReference type="GO" id="GO:0000294">
    <property type="term" value="P:nuclear-transcribed mRNA catabolic process, RNase MRP-dependent"/>
    <property type="evidence" value="ECO:0007669"/>
    <property type="project" value="TreeGrafter"/>
</dbReference>
<dbReference type="GO" id="GO:0000172">
    <property type="term" value="C:ribonuclease MRP complex"/>
    <property type="evidence" value="ECO:0007669"/>
    <property type="project" value="InterPro"/>
</dbReference>
<accession>A0A8H5BXN3</accession>
<keyword evidence="4" id="KW-1185">Reference proteome</keyword>
<dbReference type="InterPro" id="IPR027951">
    <property type="entry name" value="Nepro_N"/>
</dbReference>